<sequence length="84" mass="9758">MFHVRSTAYNLSLRNLRIAITPSFGYGSNTYESGNPQSCSSSTLAGDPKHLQTRQDIRKEILEKWDKRPKPDSQREWLKNLMFN</sequence>
<comment type="caution">
    <text evidence="1">The sequence shown here is derived from an EMBL/GenBank/DDBJ whole genome shotgun (WGS) entry which is preliminary data.</text>
</comment>
<organism evidence="1 2">
    <name type="scientific">Spodoptera exigua</name>
    <name type="common">Beet armyworm</name>
    <name type="synonym">Noctua fulgens</name>
    <dbReference type="NCBI Taxonomy" id="7107"/>
    <lineage>
        <taxon>Eukaryota</taxon>
        <taxon>Metazoa</taxon>
        <taxon>Ecdysozoa</taxon>
        <taxon>Arthropoda</taxon>
        <taxon>Hexapoda</taxon>
        <taxon>Insecta</taxon>
        <taxon>Pterygota</taxon>
        <taxon>Neoptera</taxon>
        <taxon>Endopterygota</taxon>
        <taxon>Lepidoptera</taxon>
        <taxon>Glossata</taxon>
        <taxon>Ditrysia</taxon>
        <taxon>Noctuoidea</taxon>
        <taxon>Noctuidae</taxon>
        <taxon>Amphipyrinae</taxon>
        <taxon>Spodoptera</taxon>
    </lineage>
</organism>
<name>A0A922SGH4_SPOEX</name>
<accession>A0A922SGH4</accession>
<proteinExistence type="predicted"/>
<protein>
    <submittedName>
        <fullName evidence="1">Uncharacterized protein</fullName>
    </submittedName>
</protein>
<dbReference type="AlphaFoldDB" id="A0A922SGH4"/>
<gene>
    <name evidence="1" type="ORF">HF086_016885</name>
</gene>
<evidence type="ECO:0000313" key="2">
    <source>
        <dbReference type="Proteomes" id="UP000814243"/>
    </source>
</evidence>
<dbReference type="EMBL" id="JACEFF010000467">
    <property type="protein sequence ID" value="KAH9636946.1"/>
    <property type="molecule type" value="Genomic_DNA"/>
</dbReference>
<dbReference type="Proteomes" id="UP000814243">
    <property type="component" value="Unassembled WGS sequence"/>
</dbReference>
<evidence type="ECO:0000313" key="1">
    <source>
        <dbReference type="EMBL" id="KAH9636946.1"/>
    </source>
</evidence>
<reference evidence="1" key="1">
    <citation type="journal article" date="2021" name="G3 (Bethesda)">
        <title>Genome and transcriptome analysis of the beet armyworm Spodoptera exigua reveals targets for pest control. .</title>
        <authorList>
            <person name="Simon S."/>
            <person name="Breeschoten T."/>
            <person name="Jansen H.J."/>
            <person name="Dirks R.P."/>
            <person name="Schranz M.E."/>
            <person name="Ros V.I.D."/>
        </authorList>
    </citation>
    <scope>NUCLEOTIDE SEQUENCE</scope>
    <source>
        <strain evidence="1">TB_SE_WUR_2020</strain>
    </source>
</reference>